<evidence type="ECO:0000313" key="1">
    <source>
        <dbReference type="EMBL" id="KKK81742.1"/>
    </source>
</evidence>
<sequence>MNRRQALKSIVLAPLSLYFLGGVAAQTLPELLW</sequence>
<reference evidence="1" key="1">
    <citation type="journal article" date="2015" name="Nature">
        <title>Complex archaea that bridge the gap between prokaryotes and eukaryotes.</title>
        <authorList>
            <person name="Spang A."/>
            <person name="Saw J.H."/>
            <person name="Jorgensen S.L."/>
            <person name="Zaremba-Niedzwiedzka K."/>
            <person name="Martijn J."/>
            <person name="Lind A.E."/>
            <person name="van Eijk R."/>
            <person name="Schleper C."/>
            <person name="Guy L."/>
            <person name="Ettema T.J."/>
        </authorList>
    </citation>
    <scope>NUCLEOTIDE SEQUENCE</scope>
</reference>
<dbReference type="AlphaFoldDB" id="A0A0F8YK10"/>
<feature type="non-terminal residue" evidence="1">
    <location>
        <position position="33"/>
    </location>
</feature>
<name>A0A0F8YK10_9ZZZZ</name>
<gene>
    <name evidence="1" type="ORF">LCGC14_2810370</name>
</gene>
<dbReference type="EMBL" id="LAZR01052988">
    <property type="protein sequence ID" value="KKK81742.1"/>
    <property type="molecule type" value="Genomic_DNA"/>
</dbReference>
<accession>A0A0F8YK10</accession>
<comment type="caution">
    <text evidence="1">The sequence shown here is derived from an EMBL/GenBank/DDBJ whole genome shotgun (WGS) entry which is preliminary data.</text>
</comment>
<proteinExistence type="predicted"/>
<protein>
    <submittedName>
        <fullName evidence="1">Uncharacterized protein</fullName>
    </submittedName>
</protein>
<organism evidence="1">
    <name type="scientific">marine sediment metagenome</name>
    <dbReference type="NCBI Taxonomy" id="412755"/>
    <lineage>
        <taxon>unclassified sequences</taxon>
        <taxon>metagenomes</taxon>
        <taxon>ecological metagenomes</taxon>
    </lineage>
</organism>